<evidence type="ECO:0000313" key="3">
    <source>
        <dbReference type="Proteomes" id="UP001140949"/>
    </source>
</evidence>
<dbReference type="Proteomes" id="UP001140949">
    <property type="component" value="Unassembled WGS sequence"/>
</dbReference>
<gene>
    <name evidence="2" type="ORF">M6B38_238490</name>
</gene>
<dbReference type="EMBL" id="JANAVB010043419">
    <property type="protein sequence ID" value="KAJ6792607.1"/>
    <property type="molecule type" value="Genomic_DNA"/>
</dbReference>
<evidence type="ECO:0000313" key="2">
    <source>
        <dbReference type="EMBL" id="KAJ6792607.1"/>
    </source>
</evidence>
<name>A0AAX6DLG3_IRIPA</name>
<reference evidence="2" key="1">
    <citation type="journal article" date="2023" name="GigaByte">
        <title>Genome assembly of the bearded iris, Iris pallida Lam.</title>
        <authorList>
            <person name="Bruccoleri R.E."/>
            <person name="Oakeley E.J."/>
            <person name="Faust A.M.E."/>
            <person name="Altorfer M."/>
            <person name="Dessus-Babus S."/>
            <person name="Burckhardt D."/>
            <person name="Oertli M."/>
            <person name="Naumann U."/>
            <person name="Petersen F."/>
            <person name="Wong J."/>
        </authorList>
    </citation>
    <scope>NUCLEOTIDE SEQUENCE</scope>
    <source>
        <strain evidence="2">GSM-AAB239-AS_SAM_17_03QT</strain>
    </source>
</reference>
<accession>A0AAX6DLG3</accession>
<comment type="caution">
    <text evidence="2">The sequence shown here is derived from an EMBL/GenBank/DDBJ whole genome shotgun (WGS) entry which is preliminary data.</text>
</comment>
<evidence type="ECO:0000256" key="1">
    <source>
        <dbReference type="SAM" id="MobiDB-lite"/>
    </source>
</evidence>
<protein>
    <submittedName>
        <fullName evidence="2">Uncharacterized protein</fullName>
    </submittedName>
</protein>
<sequence length="51" mass="5555">MGETLPMSMSSSQGAAKPNKAVASSHEEIKARSCPMRMPPKLVRWAVLNNE</sequence>
<feature type="region of interest" description="Disordered" evidence="1">
    <location>
        <begin position="1"/>
        <end position="35"/>
    </location>
</feature>
<dbReference type="AlphaFoldDB" id="A0AAX6DLG3"/>
<organism evidence="2 3">
    <name type="scientific">Iris pallida</name>
    <name type="common">Sweet iris</name>
    <dbReference type="NCBI Taxonomy" id="29817"/>
    <lineage>
        <taxon>Eukaryota</taxon>
        <taxon>Viridiplantae</taxon>
        <taxon>Streptophyta</taxon>
        <taxon>Embryophyta</taxon>
        <taxon>Tracheophyta</taxon>
        <taxon>Spermatophyta</taxon>
        <taxon>Magnoliopsida</taxon>
        <taxon>Liliopsida</taxon>
        <taxon>Asparagales</taxon>
        <taxon>Iridaceae</taxon>
        <taxon>Iridoideae</taxon>
        <taxon>Irideae</taxon>
        <taxon>Iris</taxon>
    </lineage>
</organism>
<keyword evidence="3" id="KW-1185">Reference proteome</keyword>
<proteinExistence type="predicted"/>
<reference evidence="2" key="2">
    <citation type="submission" date="2023-04" db="EMBL/GenBank/DDBJ databases">
        <authorList>
            <person name="Bruccoleri R.E."/>
            <person name="Oakeley E.J."/>
            <person name="Faust A.-M."/>
            <person name="Dessus-Babus S."/>
            <person name="Altorfer M."/>
            <person name="Burckhardt D."/>
            <person name="Oertli M."/>
            <person name="Naumann U."/>
            <person name="Petersen F."/>
            <person name="Wong J."/>
        </authorList>
    </citation>
    <scope>NUCLEOTIDE SEQUENCE</scope>
    <source>
        <strain evidence="2">GSM-AAB239-AS_SAM_17_03QT</strain>
        <tissue evidence="2">Leaf</tissue>
    </source>
</reference>